<reference evidence="1 2" key="1">
    <citation type="submission" date="2017-03" db="EMBL/GenBank/DDBJ databases">
        <title>Sulfur activation and transportation mechanism of thermophilic Archaea Acidianus manzaensis YN-25.</title>
        <authorList>
            <person name="Ma Y."/>
            <person name="Yang Y."/>
            <person name="Xia J."/>
        </authorList>
    </citation>
    <scope>NUCLEOTIDE SEQUENCE [LARGE SCALE GENOMIC DNA]</scope>
    <source>
        <strain evidence="1 2">YN-25</strain>
    </source>
</reference>
<accession>A0A1W6JWZ7</accession>
<protein>
    <submittedName>
        <fullName evidence="1">Uncharacterized protein</fullName>
    </submittedName>
</protein>
<evidence type="ECO:0000313" key="2">
    <source>
        <dbReference type="Proteomes" id="UP000193404"/>
    </source>
</evidence>
<dbReference type="KEGG" id="aman:B6F84_01060"/>
<dbReference type="RefSeq" id="WP_148690499.1">
    <property type="nucleotide sequence ID" value="NZ_CP020477.1"/>
</dbReference>
<sequence length="252" mass="29056">MSWFLENVNCVIGEYGISKVRNEVIKELKDGKRKNKGEVTANLSLRNLRVIDSNFINSFSDLRVKDILNIYNKTFGSGKNVDFWLNFFSLPLEEIKGNLSEFNKFKLEIMKIFFGDTKVVLSENFLENIEEQMKDKALKLLLKSVRYTKSKLLIFMSSTEYLSICDIIYLIYGDVIEVSRRKSLIHPYAEILGSVLTVGKGRLNVREIGPPNKVGCGYHDYCPYVMQICRVRKPELMNGVACFKYNKEISIV</sequence>
<dbReference type="AlphaFoldDB" id="A0A1W6JWZ7"/>
<proteinExistence type="predicted"/>
<dbReference type="OrthoDB" id="41496at2157"/>
<evidence type="ECO:0000313" key="1">
    <source>
        <dbReference type="EMBL" id="ARM74750.1"/>
    </source>
</evidence>
<dbReference type="Proteomes" id="UP000193404">
    <property type="component" value="Chromosome"/>
</dbReference>
<gene>
    <name evidence="1" type="ORF">B6F84_01060</name>
</gene>
<name>A0A1W6JWZ7_9CREN</name>
<dbReference type="EMBL" id="CP020477">
    <property type="protein sequence ID" value="ARM74750.1"/>
    <property type="molecule type" value="Genomic_DNA"/>
</dbReference>
<dbReference type="GeneID" id="41589464"/>
<organism evidence="1 2">
    <name type="scientific">Acidianus manzaensis</name>
    <dbReference type="NCBI Taxonomy" id="282676"/>
    <lineage>
        <taxon>Archaea</taxon>
        <taxon>Thermoproteota</taxon>
        <taxon>Thermoprotei</taxon>
        <taxon>Sulfolobales</taxon>
        <taxon>Sulfolobaceae</taxon>
        <taxon>Acidianus</taxon>
    </lineage>
</organism>
<keyword evidence="2" id="KW-1185">Reference proteome</keyword>
<dbReference type="STRING" id="282676.B6F84_01060"/>